<accession>A0A4Y7L2F1</accession>
<dbReference type="AlphaFoldDB" id="A0A4Y7L2F1"/>
<evidence type="ECO:0000256" key="1">
    <source>
        <dbReference type="ARBA" id="ARBA00004123"/>
    </source>
</evidence>
<dbReference type="EMBL" id="CM010723">
    <property type="protein sequence ID" value="RZC78409.1"/>
    <property type="molecule type" value="Genomic_DNA"/>
</dbReference>
<proteinExistence type="inferred from homology"/>
<evidence type="ECO:0000313" key="4">
    <source>
        <dbReference type="EMBL" id="RZC78409.1"/>
    </source>
</evidence>
<gene>
    <name evidence="4" type="ORF">C5167_003846</name>
</gene>
<reference evidence="4 5" key="1">
    <citation type="journal article" date="2018" name="Science">
        <title>The opium poppy genome and morphinan production.</title>
        <authorList>
            <person name="Guo L."/>
            <person name="Winzer T."/>
            <person name="Yang X."/>
            <person name="Li Y."/>
            <person name="Ning Z."/>
            <person name="He Z."/>
            <person name="Teodor R."/>
            <person name="Lu Y."/>
            <person name="Bowser T.A."/>
            <person name="Graham I.A."/>
            <person name="Ye K."/>
        </authorList>
    </citation>
    <scope>NUCLEOTIDE SEQUENCE [LARGE SCALE GENOMIC DNA]</scope>
    <source>
        <strain evidence="5">cv. HN1</strain>
        <tissue evidence="4">Leaves</tissue>
    </source>
</reference>
<dbReference type="InterPro" id="IPR002738">
    <property type="entry name" value="RNase_P_p30"/>
</dbReference>
<organism evidence="4 5">
    <name type="scientific">Papaver somniferum</name>
    <name type="common">Opium poppy</name>
    <dbReference type="NCBI Taxonomy" id="3469"/>
    <lineage>
        <taxon>Eukaryota</taxon>
        <taxon>Viridiplantae</taxon>
        <taxon>Streptophyta</taxon>
        <taxon>Embryophyta</taxon>
        <taxon>Tracheophyta</taxon>
        <taxon>Spermatophyta</taxon>
        <taxon>Magnoliopsida</taxon>
        <taxon>Ranunculales</taxon>
        <taxon>Papaveraceae</taxon>
        <taxon>Papaveroideae</taxon>
        <taxon>Papaver</taxon>
    </lineage>
</organism>
<dbReference type="GO" id="GO:0005655">
    <property type="term" value="C:nucleolar ribonuclease P complex"/>
    <property type="evidence" value="ECO:0007669"/>
    <property type="project" value="TreeGrafter"/>
</dbReference>
<comment type="subcellular location">
    <subcellularLocation>
        <location evidence="1">Nucleus</location>
    </subcellularLocation>
</comment>
<sequence>MYERSYVVQFSLLKASPALPDSVKFHRELLRVPLNTPFRQQTRLTVTVENIVQAGVLYSGNPVLKTYDLVAVKPLNQTASVFDHVCKASEVDLIAIDCSERLPFQLKLPMVKAAIEQGGKLLQMLSQQYAVEPLTSVMKFSVIFDFSESSNLFLSIHIYDRDFQLLLDWTRGENIIFTSGASSVNELKGPYDVASLSSLLGLSMERAKAATSKNFRALIARAFREKQFYKEAIRVGKNSILSTSRYKGALVG</sequence>
<dbReference type="Gene3D" id="3.20.20.140">
    <property type="entry name" value="Metal-dependent hydrolases"/>
    <property type="match status" value="2"/>
</dbReference>
<dbReference type="PANTHER" id="PTHR13031:SF0">
    <property type="entry name" value="RIBONUCLEASE P PROTEIN SUBUNIT P30"/>
    <property type="match status" value="1"/>
</dbReference>
<protein>
    <submittedName>
        <fullName evidence="4">Uncharacterized protein</fullName>
    </submittedName>
</protein>
<dbReference type="SUPFAM" id="SSF89550">
    <property type="entry name" value="PHP domain-like"/>
    <property type="match status" value="2"/>
</dbReference>
<dbReference type="GO" id="GO:0003723">
    <property type="term" value="F:RNA binding"/>
    <property type="evidence" value="ECO:0007669"/>
    <property type="project" value="TreeGrafter"/>
</dbReference>
<dbReference type="GO" id="GO:0008033">
    <property type="term" value="P:tRNA processing"/>
    <property type="evidence" value="ECO:0007669"/>
    <property type="project" value="UniProtKB-KW"/>
</dbReference>
<evidence type="ECO:0000256" key="2">
    <source>
        <dbReference type="ARBA" id="ARBA00007331"/>
    </source>
</evidence>
<name>A0A4Y7L2F1_PAPSO</name>
<dbReference type="Gramene" id="RZC78409">
    <property type="protein sequence ID" value="RZC78409"/>
    <property type="gene ID" value="C5167_003846"/>
</dbReference>
<evidence type="ECO:0000256" key="3">
    <source>
        <dbReference type="ARBA" id="ARBA00022694"/>
    </source>
</evidence>
<evidence type="ECO:0000313" key="5">
    <source>
        <dbReference type="Proteomes" id="UP000316621"/>
    </source>
</evidence>
<dbReference type="Proteomes" id="UP000316621">
    <property type="component" value="Chromosome 9"/>
</dbReference>
<dbReference type="InterPro" id="IPR016195">
    <property type="entry name" value="Pol/histidinol_Pase-like"/>
</dbReference>
<dbReference type="PANTHER" id="PTHR13031">
    <property type="entry name" value="RIBONUCLEASE P SUBUNIT P30"/>
    <property type="match status" value="1"/>
</dbReference>
<dbReference type="STRING" id="3469.A0A4Y7L2F1"/>
<dbReference type="OMA" id="WTRGENI"/>
<comment type="similarity">
    <text evidence="2">Belongs to the eukaryotic/archaeal RNase P protein component 3 family.</text>
</comment>
<keyword evidence="5" id="KW-1185">Reference proteome</keyword>
<keyword evidence="3" id="KW-0819">tRNA processing</keyword>
<dbReference type="Pfam" id="PF01876">
    <property type="entry name" value="RNase_P_p30"/>
    <property type="match status" value="2"/>
</dbReference>